<dbReference type="InterPro" id="IPR059215">
    <property type="entry name" value="BRCT2_TopBP1-like"/>
</dbReference>
<evidence type="ECO:0000256" key="2">
    <source>
        <dbReference type="SAM" id="MobiDB-lite"/>
    </source>
</evidence>
<dbReference type="Pfam" id="PF12738">
    <property type="entry name" value="PTCB-BRCT"/>
    <property type="match status" value="1"/>
</dbReference>
<feature type="region of interest" description="Disordered" evidence="2">
    <location>
        <begin position="297"/>
        <end position="326"/>
    </location>
</feature>
<sequence length="511" mass="57815">MLIKQIIEINGGQLDHKDAQDVILVINLFSKDNELLDPRVGRKIVSPKCIFESIEINKPLPELKHPLYARFMEGITLCIEKTPETEDTCFLSQSMGATVVETITEQTEYLITTRVGSVLYQLARMKVPIVGPKWIRECWRMEKLLDYNQFLLPPFIGCIISVTGLSASTRNEVQRLIKAYGGEYTPNLTKRCTHLISQQPQGIKYRYALEWGIHCVNVHWIFDSINHQVCVDETLYFLPMSEATRQALFNPLFTSTRDFNRLSPALREKHLMQLQKRTGCNSFVRLSDMLLMKGNHEKHEDQQNKEDSDDLGGTYPPPLTSKPLTTISSSFMGMPFNLPSFNPKQLEEPPEPEDTEMEAPATFKAPDSISTQLQNLLDLCNSTIEYYQNLSQKVDISTLTTSPILPSLSTTFGYESTDYPSKNWPNKPNFSQLHLHPIWKTSTPPQTTSTTSNDTQSPPQPTVTPTPNLMDHSIILDSHAHTHSHSNDPHTGDMENHPAPDPDPANSGDDH</sequence>
<dbReference type="SMART" id="SM00292">
    <property type="entry name" value="BRCT"/>
    <property type="match status" value="2"/>
</dbReference>
<feature type="compositionally biased region" description="Low complexity" evidence="2">
    <location>
        <begin position="441"/>
        <end position="457"/>
    </location>
</feature>
<evidence type="ECO:0000313" key="4">
    <source>
        <dbReference type="EMBL" id="NDV30904.1"/>
    </source>
</evidence>
<protein>
    <recommendedName>
        <fullName evidence="3">BRCT domain-containing protein</fullName>
    </recommendedName>
</protein>
<feature type="domain" description="BRCT" evidence="3">
    <location>
        <begin position="150"/>
        <end position="238"/>
    </location>
</feature>
<feature type="region of interest" description="Disordered" evidence="2">
    <location>
        <begin position="338"/>
        <end position="358"/>
    </location>
</feature>
<dbReference type="GO" id="GO:0007095">
    <property type="term" value="P:mitotic G2 DNA damage checkpoint signaling"/>
    <property type="evidence" value="ECO:0007669"/>
    <property type="project" value="TreeGrafter"/>
</dbReference>
<dbReference type="GO" id="GO:0006270">
    <property type="term" value="P:DNA replication initiation"/>
    <property type="evidence" value="ECO:0007669"/>
    <property type="project" value="TreeGrafter"/>
</dbReference>
<dbReference type="Pfam" id="PF00533">
    <property type="entry name" value="BRCT"/>
    <property type="match status" value="1"/>
</dbReference>
<dbReference type="EMBL" id="GIBP01001935">
    <property type="protein sequence ID" value="NDV30904.1"/>
    <property type="molecule type" value="Transcribed_RNA"/>
</dbReference>
<feature type="compositionally biased region" description="Basic and acidic residues" evidence="2">
    <location>
        <begin position="485"/>
        <end position="500"/>
    </location>
</feature>
<dbReference type="AlphaFoldDB" id="A0A6B2L1K6"/>
<feature type="compositionally biased region" description="Basic and acidic residues" evidence="2">
    <location>
        <begin position="297"/>
        <end position="306"/>
    </location>
</feature>
<evidence type="ECO:0000259" key="3">
    <source>
        <dbReference type="PROSITE" id="PS50172"/>
    </source>
</evidence>
<dbReference type="InterPro" id="IPR001357">
    <property type="entry name" value="BRCT_dom"/>
</dbReference>
<dbReference type="FunFam" id="3.40.50.10190:FF:000010">
    <property type="entry name" value="DNA topoisomerase II binding protein 1"/>
    <property type="match status" value="1"/>
</dbReference>
<name>A0A6B2L1K6_9EUKA</name>
<organism evidence="4">
    <name type="scientific">Arcella intermedia</name>
    <dbReference type="NCBI Taxonomy" id="1963864"/>
    <lineage>
        <taxon>Eukaryota</taxon>
        <taxon>Amoebozoa</taxon>
        <taxon>Tubulinea</taxon>
        <taxon>Elardia</taxon>
        <taxon>Arcellinida</taxon>
        <taxon>Sphaerothecina</taxon>
        <taxon>Arcellidae</taxon>
        <taxon>Arcella</taxon>
    </lineage>
</organism>
<dbReference type="Gene3D" id="3.40.50.10190">
    <property type="entry name" value="BRCT domain"/>
    <property type="match status" value="2"/>
</dbReference>
<feature type="region of interest" description="Disordered" evidence="2">
    <location>
        <begin position="439"/>
        <end position="511"/>
    </location>
</feature>
<accession>A0A6B2L1K6</accession>
<evidence type="ECO:0000256" key="1">
    <source>
        <dbReference type="ARBA" id="ARBA00022737"/>
    </source>
</evidence>
<dbReference type="PROSITE" id="PS50172">
    <property type="entry name" value="BRCT"/>
    <property type="match status" value="2"/>
</dbReference>
<dbReference type="PANTHER" id="PTHR13561:SF20">
    <property type="entry name" value="DNA TOPOISOMERASE 2-BINDING PROTEIN 1"/>
    <property type="match status" value="1"/>
</dbReference>
<proteinExistence type="predicted"/>
<feature type="domain" description="BRCT" evidence="3">
    <location>
        <begin position="67"/>
        <end position="152"/>
    </location>
</feature>
<reference evidence="4" key="1">
    <citation type="journal article" date="2020" name="J. Eukaryot. Microbiol.">
        <title>De novo Sequencing, Assembly and Annotation of the Transcriptome for the Free-Living Testate Amoeba Arcella intermedia.</title>
        <authorList>
            <person name="Ribeiro G.M."/>
            <person name="Porfirio-Sousa A.L."/>
            <person name="Maurer-Alcala X.X."/>
            <person name="Katz L.A."/>
            <person name="Lahr D.J.G."/>
        </authorList>
    </citation>
    <scope>NUCLEOTIDE SEQUENCE</scope>
</reference>
<dbReference type="PANTHER" id="PTHR13561">
    <property type="entry name" value="DNA REPLICATION REGULATOR DPB11-RELATED"/>
    <property type="match status" value="1"/>
</dbReference>
<feature type="compositionally biased region" description="Acidic residues" evidence="2">
    <location>
        <begin position="348"/>
        <end position="357"/>
    </location>
</feature>
<keyword evidence="1" id="KW-0677">Repeat</keyword>
<dbReference type="SUPFAM" id="SSF52113">
    <property type="entry name" value="BRCT domain"/>
    <property type="match status" value="2"/>
</dbReference>
<dbReference type="GO" id="GO:0033314">
    <property type="term" value="P:mitotic DNA replication checkpoint signaling"/>
    <property type="evidence" value="ECO:0007669"/>
    <property type="project" value="TreeGrafter"/>
</dbReference>
<dbReference type="CDD" id="cd17731">
    <property type="entry name" value="BRCT_TopBP1_rpt2_like"/>
    <property type="match status" value="1"/>
</dbReference>
<dbReference type="InterPro" id="IPR036420">
    <property type="entry name" value="BRCT_dom_sf"/>
</dbReference>